<dbReference type="AlphaFoldDB" id="A0A0C2TAJ6"/>
<gene>
    <name evidence="1" type="ORF">M378DRAFT_656634</name>
</gene>
<accession>A0A0C2TAJ6</accession>
<name>A0A0C2TAJ6_AMAMK</name>
<protein>
    <submittedName>
        <fullName evidence="1">Uncharacterized protein</fullName>
    </submittedName>
</protein>
<keyword evidence="2" id="KW-1185">Reference proteome</keyword>
<evidence type="ECO:0000313" key="1">
    <source>
        <dbReference type="EMBL" id="KIL63739.1"/>
    </source>
</evidence>
<proteinExistence type="predicted"/>
<sequence length="156" mass="18039">MRQYTRRSISICHQKRHPSTSRCGVQHVRQTIIAAAFTFHSTHACLMYPHAVKANVCRAKYLEVCTRNDRLSGGELWGVTLQARFLEGFSYFIHRPQLRRGIQAPQRQRDAHACFCERATKRTLYYKSPSSIPSITNIYQPHGCSVDTIMGQYIHR</sequence>
<organism evidence="1 2">
    <name type="scientific">Amanita muscaria (strain Koide BX008)</name>
    <dbReference type="NCBI Taxonomy" id="946122"/>
    <lineage>
        <taxon>Eukaryota</taxon>
        <taxon>Fungi</taxon>
        <taxon>Dikarya</taxon>
        <taxon>Basidiomycota</taxon>
        <taxon>Agaricomycotina</taxon>
        <taxon>Agaricomycetes</taxon>
        <taxon>Agaricomycetidae</taxon>
        <taxon>Agaricales</taxon>
        <taxon>Pluteineae</taxon>
        <taxon>Amanitaceae</taxon>
        <taxon>Amanita</taxon>
    </lineage>
</organism>
<reference evidence="1 2" key="1">
    <citation type="submission" date="2014-04" db="EMBL/GenBank/DDBJ databases">
        <title>Evolutionary Origins and Diversification of the Mycorrhizal Mutualists.</title>
        <authorList>
            <consortium name="DOE Joint Genome Institute"/>
            <consortium name="Mycorrhizal Genomics Consortium"/>
            <person name="Kohler A."/>
            <person name="Kuo A."/>
            <person name="Nagy L.G."/>
            <person name="Floudas D."/>
            <person name="Copeland A."/>
            <person name="Barry K.W."/>
            <person name="Cichocki N."/>
            <person name="Veneault-Fourrey C."/>
            <person name="LaButti K."/>
            <person name="Lindquist E.A."/>
            <person name="Lipzen A."/>
            <person name="Lundell T."/>
            <person name="Morin E."/>
            <person name="Murat C."/>
            <person name="Riley R."/>
            <person name="Ohm R."/>
            <person name="Sun H."/>
            <person name="Tunlid A."/>
            <person name="Henrissat B."/>
            <person name="Grigoriev I.V."/>
            <person name="Hibbett D.S."/>
            <person name="Martin F."/>
        </authorList>
    </citation>
    <scope>NUCLEOTIDE SEQUENCE [LARGE SCALE GENOMIC DNA]</scope>
    <source>
        <strain evidence="1 2">Koide BX008</strain>
    </source>
</reference>
<evidence type="ECO:0000313" key="2">
    <source>
        <dbReference type="Proteomes" id="UP000054549"/>
    </source>
</evidence>
<dbReference type="InParanoid" id="A0A0C2TAJ6"/>
<dbReference type="Proteomes" id="UP000054549">
    <property type="component" value="Unassembled WGS sequence"/>
</dbReference>
<dbReference type="HOGENOM" id="CLU_1686100_0_0_1"/>
<dbReference type="EMBL" id="KN818256">
    <property type="protein sequence ID" value="KIL63739.1"/>
    <property type="molecule type" value="Genomic_DNA"/>
</dbReference>